<feature type="compositionally biased region" description="Basic and acidic residues" evidence="1">
    <location>
        <begin position="61"/>
        <end position="73"/>
    </location>
</feature>
<evidence type="ECO:0000313" key="3">
    <source>
        <dbReference type="Proteomes" id="UP000324222"/>
    </source>
</evidence>
<evidence type="ECO:0000313" key="2">
    <source>
        <dbReference type="EMBL" id="MPC57216.1"/>
    </source>
</evidence>
<feature type="compositionally biased region" description="Acidic residues" evidence="1">
    <location>
        <begin position="1"/>
        <end position="21"/>
    </location>
</feature>
<feature type="compositionally biased region" description="Polar residues" evidence="1">
    <location>
        <begin position="29"/>
        <end position="40"/>
    </location>
</feature>
<name>A0A5B7GHZ4_PORTR</name>
<dbReference type="EMBL" id="VSRR010014601">
    <property type="protein sequence ID" value="MPC57216.1"/>
    <property type="molecule type" value="Genomic_DNA"/>
</dbReference>
<comment type="caution">
    <text evidence="2">The sequence shown here is derived from an EMBL/GenBank/DDBJ whole genome shotgun (WGS) entry which is preliminary data.</text>
</comment>
<protein>
    <submittedName>
        <fullName evidence="2">Uncharacterized protein</fullName>
    </submittedName>
</protein>
<evidence type="ECO:0000256" key="1">
    <source>
        <dbReference type="SAM" id="MobiDB-lite"/>
    </source>
</evidence>
<sequence>MEEDEDEEDDDMEYGDEDEEQERVHVITKTRTADTPQPTSRTRETRSSPAVVIRTAQPLTADREKAAGESKETTRAVLAMLEKLKRANPHVKLPLIKTKIDEEDPALPTQQHEEWMTVRRRHKQKINK</sequence>
<accession>A0A5B7GHZ4</accession>
<reference evidence="2 3" key="1">
    <citation type="submission" date="2019-05" db="EMBL/GenBank/DDBJ databases">
        <title>Another draft genome of Portunus trituberculatus and its Hox gene families provides insights of decapod evolution.</title>
        <authorList>
            <person name="Jeong J.-H."/>
            <person name="Song I."/>
            <person name="Kim S."/>
            <person name="Choi T."/>
            <person name="Kim D."/>
            <person name="Ryu S."/>
            <person name="Kim W."/>
        </authorList>
    </citation>
    <scope>NUCLEOTIDE SEQUENCE [LARGE SCALE GENOMIC DNA]</scope>
    <source>
        <tissue evidence="2">Muscle</tissue>
    </source>
</reference>
<keyword evidence="3" id="KW-1185">Reference proteome</keyword>
<proteinExistence type="predicted"/>
<dbReference type="Proteomes" id="UP000324222">
    <property type="component" value="Unassembled WGS sequence"/>
</dbReference>
<feature type="region of interest" description="Disordered" evidence="1">
    <location>
        <begin position="1"/>
        <end position="73"/>
    </location>
</feature>
<organism evidence="2 3">
    <name type="scientific">Portunus trituberculatus</name>
    <name type="common">Swimming crab</name>
    <name type="synonym">Neptunus trituberculatus</name>
    <dbReference type="NCBI Taxonomy" id="210409"/>
    <lineage>
        <taxon>Eukaryota</taxon>
        <taxon>Metazoa</taxon>
        <taxon>Ecdysozoa</taxon>
        <taxon>Arthropoda</taxon>
        <taxon>Crustacea</taxon>
        <taxon>Multicrustacea</taxon>
        <taxon>Malacostraca</taxon>
        <taxon>Eumalacostraca</taxon>
        <taxon>Eucarida</taxon>
        <taxon>Decapoda</taxon>
        <taxon>Pleocyemata</taxon>
        <taxon>Brachyura</taxon>
        <taxon>Eubrachyura</taxon>
        <taxon>Portunoidea</taxon>
        <taxon>Portunidae</taxon>
        <taxon>Portuninae</taxon>
        <taxon>Portunus</taxon>
    </lineage>
</organism>
<dbReference type="OrthoDB" id="203339at2759"/>
<gene>
    <name evidence="2" type="ORF">E2C01_051192</name>
</gene>
<dbReference type="AlphaFoldDB" id="A0A5B7GHZ4"/>